<dbReference type="UniPathway" id="UPA00640">
    <property type="reaction ID" value="UER00698"/>
</dbReference>
<feature type="transmembrane region" description="Helical" evidence="19">
    <location>
        <begin position="80"/>
        <end position="104"/>
    </location>
</feature>
<keyword evidence="21" id="KW-1185">Reference proteome</keyword>
<dbReference type="EC" id="7.2.1.4" evidence="18 19"/>
<comment type="catalytic activity">
    <reaction evidence="17 19">
        <text>5-methyl-5,6,7,8-tetrahydromethanopterin + coenzyme M + 2 Na(+)(in) = 5,6,7,8-tetrahydromethanopterin + methyl-coenzyme M + 2 Na(+)(out)</text>
        <dbReference type="Rhea" id="RHEA:53492"/>
        <dbReference type="ChEBI" id="CHEBI:29101"/>
        <dbReference type="ChEBI" id="CHEBI:58103"/>
        <dbReference type="ChEBI" id="CHEBI:58116"/>
        <dbReference type="ChEBI" id="CHEBI:58286"/>
        <dbReference type="ChEBI" id="CHEBI:58319"/>
        <dbReference type="EC" id="7.2.1.4"/>
    </reaction>
</comment>
<keyword evidence="8 19" id="KW-0554">One-carbon metabolism</keyword>
<dbReference type="GO" id="GO:0032259">
    <property type="term" value="P:methylation"/>
    <property type="evidence" value="ECO:0007669"/>
    <property type="project" value="UniProtKB-KW"/>
</dbReference>
<dbReference type="GeneID" id="10823361"/>
<comment type="pathway">
    <text evidence="3 19">One-carbon metabolism; methanogenesis from CO(2); methyl-coenzyme M from 5,10-methylene-5,6,7,8-tetrahydromethanopterin: step 2/2.</text>
</comment>
<dbReference type="RefSeq" id="WP_013898991.1">
    <property type="nucleotide sequence ID" value="NC_015676.1"/>
</dbReference>
<dbReference type="AlphaFoldDB" id="F7XQ93"/>
<keyword evidence="9 19" id="KW-0489">Methyltransferase</keyword>
<dbReference type="InterPro" id="IPR008690">
    <property type="entry name" value="MtrB_MeTrfase"/>
</dbReference>
<dbReference type="EMBL" id="CP002101">
    <property type="protein sequence ID" value="AEH61555.1"/>
    <property type="molecule type" value="Genomic_DNA"/>
</dbReference>
<accession>F7XQ93</accession>
<dbReference type="HOGENOM" id="CLU_171544_1_0_2"/>
<sequence length="108" mass="11638">MSMVHIAPEAHLVLDPETSLLAEEREDVISYSMDPLLTQVDKLDLVADDLINSLTPDKPLLSSFPNRDRASYSAGIVTGAFYGILAGLVFSGLLAFIIYIMALIGGVI</sequence>
<evidence type="ECO:0000256" key="10">
    <source>
        <dbReference type="ARBA" id="ARBA00022679"/>
    </source>
</evidence>
<organism evidence="20 21">
    <name type="scientific">Methanosalsum zhilinae (strain DSM 4017 / NBRC 107636 / OCM 62 / WeN5)</name>
    <name type="common">Methanohalophilus zhilinae</name>
    <dbReference type="NCBI Taxonomy" id="679901"/>
    <lineage>
        <taxon>Archaea</taxon>
        <taxon>Methanobacteriati</taxon>
        <taxon>Methanobacteriota</taxon>
        <taxon>Stenosarchaea group</taxon>
        <taxon>Methanomicrobia</taxon>
        <taxon>Methanosarcinales</taxon>
        <taxon>Methanosarcinaceae</taxon>
        <taxon>Methanosalsum</taxon>
    </lineage>
</organism>
<gene>
    <name evidence="19" type="primary">mtrB</name>
    <name evidence="20" type="ordered locus">Mzhil_1720</name>
</gene>
<evidence type="ECO:0000256" key="1">
    <source>
        <dbReference type="ARBA" id="ARBA00002533"/>
    </source>
</evidence>
<keyword evidence="11 19" id="KW-0812">Transmembrane</keyword>
<dbReference type="GO" id="GO:0005886">
    <property type="term" value="C:plasma membrane"/>
    <property type="evidence" value="ECO:0007669"/>
    <property type="project" value="UniProtKB-SubCell"/>
</dbReference>
<evidence type="ECO:0000256" key="13">
    <source>
        <dbReference type="ARBA" id="ARBA00022989"/>
    </source>
</evidence>
<dbReference type="OrthoDB" id="114034at2157"/>
<evidence type="ECO:0000256" key="9">
    <source>
        <dbReference type="ARBA" id="ARBA00022603"/>
    </source>
</evidence>
<reference evidence="20" key="1">
    <citation type="submission" date="2010-07" db="EMBL/GenBank/DDBJ databases">
        <title>The complete genome of Methanosalsum zhilinae DSM 4017.</title>
        <authorList>
            <consortium name="US DOE Joint Genome Institute (JGI-PGF)"/>
            <person name="Lucas S."/>
            <person name="Copeland A."/>
            <person name="Lapidus A."/>
            <person name="Glavina del Rio T."/>
            <person name="Dalin E."/>
            <person name="Tice H."/>
            <person name="Bruce D."/>
            <person name="Goodwin L."/>
            <person name="Pitluck S."/>
            <person name="Kyrpides N."/>
            <person name="Mavromatis K."/>
            <person name="Ovchinnikova G."/>
            <person name="Daligault H."/>
            <person name="Detter J.C."/>
            <person name="Han C."/>
            <person name="Tapia R."/>
            <person name="Larimer F."/>
            <person name="Land M."/>
            <person name="Hauser L."/>
            <person name="Markowitz V."/>
            <person name="Cheng J.-F."/>
            <person name="Hugenholtz P."/>
            <person name="Woyke T."/>
            <person name="Wu D."/>
            <person name="Spring S."/>
            <person name="Schueler E."/>
            <person name="Brambilla E."/>
            <person name="Klenk H.-P."/>
            <person name="Eisen J.A."/>
        </authorList>
    </citation>
    <scope>NUCLEOTIDE SEQUENCE</scope>
    <source>
        <strain evidence="20">DSM 4017</strain>
    </source>
</reference>
<evidence type="ECO:0000256" key="4">
    <source>
        <dbReference type="ARBA" id="ARBA00010027"/>
    </source>
</evidence>
<comment type="subunit">
    <text evidence="5 19">The complex is composed of 8 subunits; MtrA, MtrB, MtrC, MtrD, MtrE, MtrF, MtrG and MtrH.</text>
</comment>
<evidence type="ECO:0000313" key="21">
    <source>
        <dbReference type="Proteomes" id="UP000006622"/>
    </source>
</evidence>
<evidence type="ECO:0000256" key="15">
    <source>
        <dbReference type="ARBA" id="ARBA00023136"/>
    </source>
</evidence>
<evidence type="ECO:0000256" key="7">
    <source>
        <dbReference type="ARBA" id="ARBA00022475"/>
    </source>
</evidence>
<evidence type="ECO:0000313" key="20">
    <source>
        <dbReference type="EMBL" id="AEH61555.1"/>
    </source>
</evidence>
<evidence type="ECO:0000256" key="2">
    <source>
        <dbReference type="ARBA" id="ARBA00004162"/>
    </source>
</evidence>
<evidence type="ECO:0000256" key="6">
    <source>
        <dbReference type="ARBA" id="ARBA00015127"/>
    </source>
</evidence>
<comment type="similarity">
    <text evidence="4 19">Belongs to the MtrB family.</text>
</comment>
<dbReference type="GO" id="GO:0019386">
    <property type="term" value="P:methanogenesis, from carbon dioxide"/>
    <property type="evidence" value="ECO:0007669"/>
    <property type="project" value="UniProtKB-UniRule"/>
</dbReference>
<evidence type="ECO:0000256" key="3">
    <source>
        <dbReference type="ARBA" id="ARBA00004839"/>
    </source>
</evidence>
<keyword evidence="12 19" id="KW-1278">Translocase</keyword>
<evidence type="ECO:0000256" key="14">
    <source>
        <dbReference type="ARBA" id="ARBA00022994"/>
    </source>
</evidence>
<dbReference type="NCBIfam" id="TIGR04166">
    <property type="entry name" value="methano_MtrB"/>
    <property type="match status" value="1"/>
</dbReference>
<dbReference type="STRING" id="679901.Mzhil_1720"/>
<name>F7XQ93_METZD</name>
<dbReference type="GO" id="GO:0006730">
    <property type="term" value="P:one-carbon metabolic process"/>
    <property type="evidence" value="ECO:0007669"/>
    <property type="project" value="UniProtKB-UniRule"/>
</dbReference>
<dbReference type="GO" id="GO:0030269">
    <property type="term" value="F:tetrahydromethanopterin S-methyltransferase activity"/>
    <property type="evidence" value="ECO:0007669"/>
    <property type="project" value="UniProtKB-UniRule"/>
</dbReference>
<comment type="subcellular location">
    <subcellularLocation>
        <location evidence="2 19">Cell membrane</location>
        <topology evidence="2 19">Single-pass membrane protein</topology>
    </subcellularLocation>
</comment>
<evidence type="ECO:0000256" key="16">
    <source>
        <dbReference type="ARBA" id="ARBA00029818"/>
    </source>
</evidence>
<keyword evidence="15 19" id="KW-0472">Membrane</keyword>
<keyword evidence="13 19" id="KW-1133">Transmembrane helix</keyword>
<protein>
    <recommendedName>
        <fullName evidence="6 19">Tetrahydromethanopterin S-methyltransferase subunit B</fullName>
        <ecNumber evidence="18 19">7.2.1.4</ecNumber>
    </recommendedName>
    <alternativeName>
        <fullName evidence="16 19">N5-methyltetrahydromethanopterin--coenzyme M methyltransferase subunit B</fullName>
    </alternativeName>
</protein>
<dbReference type="Proteomes" id="UP000006622">
    <property type="component" value="Chromosome"/>
</dbReference>
<keyword evidence="7 19" id="KW-1003">Cell membrane</keyword>
<evidence type="ECO:0000256" key="12">
    <source>
        <dbReference type="ARBA" id="ARBA00022967"/>
    </source>
</evidence>
<proteinExistence type="inferred from homology"/>
<keyword evidence="14 19" id="KW-0484">Methanogenesis</keyword>
<dbReference type="Pfam" id="PF05440">
    <property type="entry name" value="MtrB"/>
    <property type="match status" value="1"/>
</dbReference>
<comment type="function">
    <text evidence="1 19">Part of a complex that catalyzes the formation of methyl-coenzyme M and tetrahydromethanopterin from coenzyme M and methyl-tetrahydromethanopterin. This is an energy-conserving, sodium-ion translocating step.</text>
</comment>
<evidence type="ECO:0000256" key="17">
    <source>
        <dbReference type="ARBA" id="ARBA00044880"/>
    </source>
</evidence>
<evidence type="ECO:0000256" key="5">
    <source>
        <dbReference type="ARBA" id="ARBA00011616"/>
    </source>
</evidence>
<keyword evidence="10 19" id="KW-0808">Transferase</keyword>
<evidence type="ECO:0000256" key="8">
    <source>
        <dbReference type="ARBA" id="ARBA00022563"/>
    </source>
</evidence>
<dbReference type="NCBIfam" id="NF002129">
    <property type="entry name" value="PRK00965.1"/>
    <property type="match status" value="1"/>
</dbReference>
<dbReference type="PIRSF" id="PIRSF005518">
    <property type="entry name" value="MtrB"/>
    <property type="match status" value="1"/>
</dbReference>
<dbReference type="KEGG" id="mzh:Mzhil_1720"/>
<dbReference type="HAMAP" id="MF_01094">
    <property type="entry name" value="MtrB"/>
    <property type="match status" value="1"/>
</dbReference>
<evidence type="ECO:0000256" key="19">
    <source>
        <dbReference type="HAMAP-Rule" id="MF_01094"/>
    </source>
</evidence>
<evidence type="ECO:0000256" key="18">
    <source>
        <dbReference type="ARBA" id="ARBA00044970"/>
    </source>
</evidence>
<evidence type="ECO:0000256" key="11">
    <source>
        <dbReference type="ARBA" id="ARBA00022692"/>
    </source>
</evidence>